<protein>
    <submittedName>
        <fullName evidence="2">Uncharacterized protein</fullName>
    </submittedName>
</protein>
<organism evidence="2 3">
    <name type="scientific">Brevibacterium casei</name>
    <dbReference type="NCBI Taxonomy" id="33889"/>
    <lineage>
        <taxon>Bacteria</taxon>
        <taxon>Bacillati</taxon>
        <taxon>Actinomycetota</taxon>
        <taxon>Actinomycetes</taxon>
        <taxon>Micrococcales</taxon>
        <taxon>Brevibacteriaceae</taxon>
        <taxon>Brevibacterium</taxon>
    </lineage>
</organism>
<proteinExistence type="predicted"/>
<gene>
    <name evidence="2" type="ORF">I6G59_16065</name>
</gene>
<sequence>MTSERVPTPASIRRQDTINDAITSAEHLLSVLRGYRAARRDGFPLSHLARIEAVLDDTKTQARRMLDDERDTLIRFGLAADEAQRLRLYAPPRVSAAKPATVPAVAPVHTLPPDDDLDIPQSTAGDCN</sequence>
<evidence type="ECO:0000313" key="2">
    <source>
        <dbReference type="EMBL" id="QPS33425.1"/>
    </source>
</evidence>
<dbReference type="RefSeq" id="WP_197931874.1">
    <property type="nucleotide sequence ID" value="NZ_CP065682.1"/>
</dbReference>
<evidence type="ECO:0000256" key="1">
    <source>
        <dbReference type="SAM" id="MobiDB-lite"/>
    </source>
</evidence>
<dbReference type="AlphaFoldDB" id="A0A7T2WPS0"/>
<reference evidence="2 3" key="1">
    <citation type="submission" date="2020-12" db="EMBL/GenBank/DDBJ databases">
        <title>FDA dAtabase for Regulatory Grade micrObial Sequences (FDA-ARGOS): Supporting development and validation of Infectious Disease Dx tests.</title>
        <authorList>
            <person name="Sproer C."/>
            <person name="Gronow S."/>
            <person name="Severitt S."/>
            <person name="Schroder I."/>
            <person name="Tallon L."/>
            <person name="Sadzewicz L."/>
            <person name="Zhao X."/>
            <person name="Boylan J."/>
            <person name="Ott S."/>
            <person name="Bowen H."/>
            <person name="Vavikolanu K."/>
            <person name="Mehta A."/>
            <person name="Aluvathingal J."/>
            <person name="Nadendla S."/>
            <person name="Lowell S."/>
            <person name="Myers T."/>
            <person name="Yan Y."/>
            <person name="Sichtig H."/>
        </authorList>
    </citation>
    <scope>NUCLEOTIDE SEQUENCE [LARGE SCALE GENOMIC DNA]</scope>
    <source>
        <strain evidence="2 3">FDAARGOS_902</strain>
    </source>
</reference>
<feature type="region of interest" description="Disordered" evidence="1">
    <location>
        <begin position="106"/>
        <end position="128"/>
    </location>
</feature>
<evidence type="ECO:0000313" key="3">
    <source>
        <dbReference type="Proteomes" id="UP000594979"/>
    </source>
</evidence>
<accession>A0A7T2WPS0</accession>
<dbReference type="EMBL" id="CP065682">
    <property type="protein sequence ID" value="QPS33425.1"/>
    <property type="molecule type" value="Genomic_DNA"/>
</dbReference>
<dbReference type="KEGG" id="bcau:I6G59_16065"/>
<dbReference type="Proteomes" id="UP000594979">
    <property type="component" value="Chromosome"/>
</dbReference>
<name>A0A7T2WPS0_9MICO</name>